<evidence type="ECO:0000256" key="1">
    <source>
        <dbReference type="ARBA" id="ARBA00004651"/>
    </source>
</evidence>
<dbReference type="RefSeq" id="WP_116494430.1">
    <property type="nucleotide sequence ID" value="NZ_QDFR01000005.1"/>
</dbReference>
<protein>
    <submittedName>
        <fullName evidence="8">Sodium:phosphate symporter</fullName>
    </submittedName>
</protein>
<dbReference type="SUPFAM" id="SSF109755">
    <property type="entry name" value="PhoU-like"/>
    <property type="match status" value="1"/>
</dbReference>
<dbReference type="InterPro" id="IPR026022">
    <property type="entry name" value="PhoU_dom"/>
</dbReference>
<organism evidence="8 9">
    <name type="scientific">Rhizobium rhizogenes</name>
    <name type="common">Agrobacterium rhizogenes</name>
    <dbReference type="NCBI Taxonomy" id="359"/>
    <lineage>
        <taxon>Bacteria</taxon>
        <taxon>Pseudomonadati</taxon>
        <taxon>Pseudomonadota</taxon>
        <taxon>Alphaproteobacteria</taxon>
        <taxon>Hyphomicrobiales</taxon>
        <taxon>Rhizobiaceae</taxon>
        <taxon>Rhizobium/Agrobacterium group</taxon>
        <taxon>Rhizobium</taxon>
    </lineage>
</organism>
<dbReference type="Pfam" id="PF02690">
    <property type="entry name" value="Na_Pi_cotrans"/>
    <property type="match status" value="1"/>
</dbReference>
<evidence type="ECO:0000259" key="7">
    <source>
        <dbReference type="Pfam" id="PF01895"/>
    </source>
</evidence>
<dbReference type="PANTHER" id="PTHR10010:SF46">
    <property type="entry name" value="SODIUM-DEPENDENT PHOSPHATE TRANSPORT PROTEIN 2B"/>
    <property type="match status" value="1"/>
</dbReference>
<dbReference type="PANTHER" id="PTHR10010">
    <property type="entry name" value="SOLUTE CARRIER FAMILY 34 SODIUM PHOSPHATE , MEMBER 2-RELATED"/>
    <property type="match status" value="1"/>
</dbReference>
<name>A0AA92C1N8_RHIRH</name>
<evidence type="ECO:0000256" key="2">
    <source>
        <dbReference type="ARBA" id="ARBA00022475"/>
    </source>
</evidence>
<sequence length="547" mass="58079">MSSTVVMINLLGAVALLLFGLAQVKDGVSQAFGAKLKIGLATGTSSGPRSFFSGLIATIALQSSTATALMTASFVERELIKPRMAQIVLLGANVGTAITAWIVAAGLEWLSPLAVLVGVILLRDSSSARQGGGKALVGIGLMLLSLHLLSAATEPMRSSPALMAFVALLDNAWPVALIFSAMIAFVSSSSLAAVVLILSLASAGVLSTGLIIVLVLGANLGGAVPPVLASLSGPASVRRVTLGNLIVRGAGCVLVLPLADYGAELLTILPLTPTKLPVDAHLAFNVFLAALAWPFSRAVSGIMKSLIADDEAAEFGPKYLDEQELSTPVVALASATREVLGIGDLVERMLVRTADSFDRYNPSRLQEVSLLEGRVDLLQQEVKLYLSKLGRTGLNIEDSGRSAAIIDYAINLEHIGDILEKSLVPEIAKKGTQGLQFSEEGHAEVKTLFELTQENIRIAQTIFVTRDFNLARRMMELKVEVRKMEKQSAAKHLARLRDGRADSMRTSSLHLDILRDLKRINAHIVAPAHPILDESGLLIESRLRSAS</sequence>
<feature type="transmembrane region" description="Helical" evidence="6">
    <location>
        <begin position="131"/>
        <end position="149"/>
    </location>
</feature>
<keyword evidence="2" id="KW-1003">Cell membrane</keyword>
<comment type="caution">
    <text evidence="8">The sequence shown here is derived from an EMBL/GenBank/DDBJ whole genome shotgun (WGS) entry which is preliminary data.</text>
</comment>
<evidence type="ECO:0000256" key="6">
    <source>
        <dbReference type="SAM" id="Phobius"/>
    </source>
</evidence>
<keyword evidence="3 6" id="KW-0812">Transmembrane</keyword>
<evidence type="ECO:0000256" key="3">
    <source>
        <dbReference type="ARBA" id="ARBA00022692"/>
    </source>
</evidence>
<comment type="subcellular location">
    <subcellularLocation>
        <location evidence="1">Cell membrane</location>
        <topology evidence="1">Multi-pass membrane protein</topology>
    </subcellularLocation>
</comment>
<dbReference type="InterPro" id="IPR038078">
    <property type="entry name" value="PhoU-like_sf"/>
</dbReference>
<dbReference type="GO" id="GO:0005436">
    <property type="term" value="F:sodium:phosphate symporter activity"/>
    <property type="evidence" value="ECO:0007669"/>
    <property type="project" value="InterPro"/>
</dbReference>
<evidence type="ECO:0000256" key="5">
    <source>
        <dbReference type="ARBA" id="ARBA00023136"/>
    </source>
</evidence>
<dbReference type="GO" id="GO:0044341">
    <property type="term" value="P:sodium-dependent phosphate transport"/>
    <property type="evidence" value="ECO:0007669"/>
    <property type="project" value="InterPro"/>
</dbReference>
<feature type="transmembrane region" description="Helical" evidence="6">
    <location>
        <begin position="161"/>
        <end position="185"/>
    </location>
</feature>
<evidence type="ECO:0000313" key="9">
    <source>
        <dbReference type="Proteomes" id="UP000244335"/>
    </source>
</evidence>
<dbReference type="Gene3D" id="1.20.58.220">
    <property type="entry name" value="Phosphate transport system protein phou homolog 2, domain 2"/>
    <property type="match status" value="1"/>
</dbReference>
<dbReference type="EMBL" id="QDFR01000005">
    <property type="protein sequence ID" value="PVE52345.1"/>
    <property type="molecule type" value="Genomic_DNA"/>
</dbReference>
<evidence type="ECO:0000313" key="8">
    <source>
        <dbReference type="EMBL" id="PVE52345.1"/>
    </source>
</evidence>
<keyword evidence="4 6" id="KW-1133">Transmembrane helix</keyword>
<reference evidence="8 9" key="1">
    <citation type="submission" date="2018-04" db="EMBL/GenBank/DDBJ databases">
        <authorList>
            <person name="Hagen T."/>
        </authorList>
    </citation>
    <scope>NUCLEOTIDE SEQUENCE [LARGE SCALE GENOMIC DNA]</scope>
    <source>
        <strain evidence="8 9">TPD7009</strain>
    </source>
</reference>
<feature type="transmembrane region" description="Helical" evidence="6">
    <location>
        <begin position="87"/>
        <end position="111"/>
    </location>
</feature>
<keyword evidence="5 6" id="KW-0472">Membrane</keyword>
<evidence type="ECO:0000256" key="4">
    <source>
        <dbReference type="ARBA" id="ARBA00022989"/>
    </source>
</evidence>
<dbReference type="AlphaFoldDB" id="A0AA92C1N8"/>
<dbReference type="NCBIfam" id="TIGR01013">
    <property type="entry name" value="2a58"/>
    <property type="match status" value="1"/>
</dbReference>
<gene>
    <name evidence="8" type="ORF">DC430_16005</name>
</gene>
<feature type="domain" description="PhoU" evidence="7">
    <location>
        <begin position="446"/>
        <end position="525"/>
    </location>
</feature>
<dbReference type="InterPro" id="IPR003841">
    <property type="entry name" value="Na/Pi_transpt"/>
</dbReference>
<dbReference type="Pfam" id="PF01895">
    <property type="entry name" value="PhoU"/>
    <property type="match status" value="2"/>
</dbReference>
<dbReference type="Proteomes" id="UP000244335">
    <property type="component" value="Unassembled WGS sequence"/>
</dbReference>
<feature type="transmembrane region" description="Helical" evidence="6">
    <location>
        <begin position="191"/>
        <end position="220"/>
    </location>
</feature>
<accession>A0AA92C1N8</accession>
<dbReference type="GO" id="GO:0005886">
    <property type="term" value="C:plasma membrane"/>
    <property type="evidence" value="ECO:0007669"/>
    <property type="project" value="UniProtKB-SubCell"/>
</dbReference>
<dbReference type="NCBIfam" id="NF037997">
    <property type="entry name" value="Na_Pi_symport"/>
    <property type="match status" value="1"/>
</dbReference>
<feature type="domain" description="PhoU" evidence="7">
    <location>
        <begin position="342"/>
        <end position="420"/>
    </location>
</feature>
<proteinExistence type="predicted"/>